<dbReference type="AlphaFoldDB" id="B8CCC3"/>
<evidence type="ECO:0000313" key="3">
    <source>
        <dbReference type="EMBL" id="EED88745.1"/>
    </source>
</evidence>
<dbReference type="KEGG" id="tps:THAPSDRAFT_24830"/>
<dbReference type="RefSeq" id="XP_002293736.1">
    <property type="nucleotide sequence ID" value="XM_002293700.1"/>
</dbReference>
<gene>
    <name evidence="3" type="ORF">THAPSDRAFT_24830</name>
</gene>
<dbReference type="PANTHER" id="PTHR11803">
    <property type="entry name" value="2-IMINOBUTANOATE/2-IMINOPROPANOATE DEAMINASE RIDA"/>
    <property type="match status" value="1"/>
</dbReference>
<dbReference type="InterPro" id="IPR006175">
    <property type="entry name" value="YjgF/YER057c/UK114"/>
</dbReference>
<keyword evidence="4" id="KW-1185">Reference proteome</keyword>
<dbReference type="InterPro" id="IPR035959">
    <property type="entry name" value="RutC-like_sf"/>
</dbReference>
<dbReference type="HOGENOM" id="CLU_566857_0_0_1"/>
<dbReference type="PANTHER" id="PTHR11803:SF58">
    <property type="entry name" value="PROTEIN HMF1-RELATED"/>
    <property type="match status" value="1"/>
</dbReference>
<reference evidence="3 4" key="2">
    <citation type="journal article" date="2008" name="Nature">
        <title>The Phaeodactylum genome reveals the evolutionary history of diatom genomes.</title>
        <authorList>
            <person name="Bowler C."/>
            <person name="Allen A.E."/>
            <person name="Badger J.H."/>
            <person name="Grimwood J."/>
            <person name="Jabbari K."/>
            <person name="Kuo A."/>
            <person name="Maheswari U."/>
            <person name="Martens C."/>
            <person name="Maumus F."/>
            <person name="Otillar R.P."/>
            <person name="Rayko E."/>
            <person name="Salamov A."/>
            <person name="Vandepoele K."/>
            <person name="Beszteri B."/>
            <person name="Gruber A."/>
            <person name="Heijde M."/>
            <person name="Katinka M."/>
            <person name="Mock T."/>
            <person name="Valentin K."/>
            <person name="Verret F."/>
            <person name="Berges J.A."/>
            <person name="Brownlee C."/>
            <person name="Cadoret J.P."/>
            <person name="Chiovitti A."/>
            <person name="Choi C.J."/>
            <person name="Coesel S."/>
            <person name="De Martino A."/>
            <person name="Detter J.C."/>
            <person name="Durkin C."/>
            <person name="Falciatore A."/>
            <person name="Fournet J."/>
            <person name="Haruta M."/>
            <person name="Huysman M.J."/>
            <person name="Jenkins B.D."/>
            <person name="Jiroutova K."/>
            <person name="Jorgensen R.E."/>
            <person name="Joubert Y."/>
            <person name="Kaplan A."/>
            <person name="Kroger N."/>
            <person name="Kroth P.G."/>
            <person name="La Roche J."/>
            <person name="Lindquist E."/>
            <person name="Lommer M."/>
            <person name="Martin-Jezequel V."/>
            <person name="Lopez P.J."/>
            <person name="Lucas S."/>
            <person name="Mangogna M."/>
            <person name="McGinnis K."/>
            <person name="Medlin L.K."/>
            <person name="Montsant A."/>
            <person name="Oudot-Le Secq M.P."/>
            <person name="Napoli C."/>
            <person name="Obornik M."/>
            <person name="Parker M.S."/>
            <person name="Petit J.L."/>
            <person name="Porcel B.M."/>
            <person name="Poulsen N."/>
            <person name="Robison M."/>
            <person name="Rychlewski L."/>
            <person name="Rynearson T.A."/>
            <person name="Schmutz J."/>
            <person name="Shapiro H."/>
            <person name="Siaut M."/>
            <person name="Stanley M."/>
            <person name="Sussman M.R."/>
            <person name="Taylor A.R."/>
            <person name="Vardi A."/>
            <person name="von Dassow P."/>
            <person name="Vyverman W."/>
            <person name="Willis A."/>
            <person name="Wyrwicz L.S."/>
            <person name="Rokhsar D.S."/>
            <person name="Weissenbach J."/>
            <person name="Armbrust E.V."/>
            <person name="Green B.R."/>
            <person name="Van de Peer Y."/>
            <person name="Grigoriev I.V."/>
        </authorList>
    </citation>
    <scope>NUCLEOTIDE SEQUENCE [LARGE SCALE GENOMIC DNA]</scope>
    <source>
        <strain evidence="3 4">CCMP1335</strain>
    </source>
</reference>
<organism evidence="3 4">
    <name type="scientific">Thalassiosira pseudonana</name>
    <name type="common">Marine diatom</name>
    <name type="synonym">Cyclotella nana</name>
    <dbReference type="NCBI Taxonomy" id="35128"/>
    <lineage>
        <taxon>Eukaryota</taxon>
        <taxon>Sar</taxon>
        <taxon>Stramenopiles</taxon>
        <taxon>Ochrophyta</taxon>
        <taxon>Bacillariophyta</taxon>
        <taxon>Coscinodiscophyceae</taxon>
        <taxon>Thalassiosirophycidae</taxon>
        <taxon>Thalassiosirales</taxon>
        <taxon>Thalassiosiraceae</taxon>
        <taxon>Thalassiosira</taxon>
    </lineage>
</organism>
<reference evidence="3 4" key="1">
    <citation type="journal article" date="2004" name="Science">
        <title>The genome of the diatom Thalassiosira pseudonana: ecology, evolution, and metabolism.</title>
        <authorList>
            <person name="Armbrust E.V."/>
            <person name="Berges J.A."/>
            <person name="Bowler C."/>
            <person name="Green B.R."/>
            <person name="Martinez D."/>
            <person name="Putnam N.H."/>
            <person name="Zhou S."/>
            <person name="Allen A.E."/>
            <person name="Apt K.E."/>
            <person name="Bechner M."/>
            <person name="Brzezinski M.A."/>
            <person name="Chaal B.K."/>
            <person name="Chiovitti A."/>
            <person name="Davis A.K."/>
            <person name="Demarest M.S."/>
            <person name="Detter J.C."/>
            <person name="Glavina T."/>
            <person name="Goodstein D."/>
            <person name="Hadi M.Z."/>
            <person name="Hellsten U."/>
            <person name="Hildebrand M."/>
            <person name="Jenkins B.D."/>
            <person name="Jurka J."/>
            <person name="Kapitonov V.V."/>
            <person name="Kroger N."/>
            <person name="Lau W.W."/>
            <person name="Lane T.W."/>
            <person name="Larimer F.W."/>
            <person name="Lippmeier J.C."/>
            <person name="Lucas S."/>
            <person name="Medina M."/>
            <person name="Montsant A."/>
            <person name="Obornik M."/>
            <person name="Parker M.S."/>
            <person name="Palenik B."/>
            <person name="Pazour G.J."/>
            <person name="Richardson P.M."/>
            <person name="Rynearson T.A."/>
            <person name="Saito M.A."/>
            <person name="Schwartz D.C."/>
            <person name="Thamatrakoln K."/>
            <person name="Valentin K."/>
            <person name="Vardi A."/>
            <person name="Wilkerson F.P."/>
            <person name="Rokhsar D.S."/>
        </authorList>
    </citation>
    <scope>NUCLEOTIDE SEQUENCE [LARGE SCALE GENOMIC DNA]</scope>
    <source>
        <strain evidence="3 4">CCMP1335</strain>
    </source>
</reference>
<evidence type="ECO:0000256" key="2">
    <source>
        <dbReference type="SAM" id="MobiDB-lite"/>
    </source>
</evidence>
<name>B8CCC3_THAPS</name>
<dbReference type="InParanoid" id="B8CCC3"/>
<sequence>MVSTTSARRSTRGGSSTSAPTLSPSKRNTRKNPKEESEEEDTDEFTAVVGSRSKKMSTNKRKKSDDDEVKMKVEPEELQEPIAKEATAVAPSKTKRTRTTARNPLAVAAAEAKPSASPSNYAGFSPLKASPRAAAPYPMQSPSVGYHHPVPYGASSPGGSVTFPSISMTAIRTLKWGFARDLMFPFLGEEEKKNVHKFTRADLAEMLEKKIVSGAITPEQFWKVVGLEKIHEKERKKKPVDSIVANALARASSARAAGFPSPASTAPSMGSSSPLKTKTSPVGYMPMRGTPNPYAYPPQGAMIGQHGHPFSPPAMHARQIFKYSLNTPPQVWNTQQSGYPAGILVGEPSPPTVNSPPKISGMFYSSGILPVDSDNDIVVGAGDVTKQIKHVFGRLDQLLNILECGITDILTMNIQVVDIHKNGKAVSTAENEYLMMGGKFKKAAVAMRLVGVSGLYLNEALVQLEAKIVVRKASMATLILER</sequence>
<evidence type="ECO:0000256" key="1">
    <source>
        <dbReference type="ARBA" id="ARBA00010552"/>
    </source>
</evidence>
<feature type="compositionally biased region" description="Basic and acidic residues" evidence="2">
    <location>
        <begin position="63"/>
        <end position="75"/>
    </location>
</feature>
<feature type="compositionally biased region" description="Basic residues" evidence="2">
    <location>
        <begin position="52"/>
        <end position="62"/>
    </location>
</feature>
<dbReference type="GO" id="GO:0019239">
    <property type="term" value="F:deaminase activity"/>
    <property type="evidence" value="ECO:0000318"/>
    <property type="project" value="GO_Central"/>
</dbReference>
<evidence type="ECO:0000313" key="4">
    <source>
        <dbReference type="Proteomes" id="UP000001449"/>
    </source>
</evidence>
<dbReference type="GO" id="GO:0005829">
    <property type="term" value="C:cytosol"/>
    <property type="evidence" value="ECO:0000318"/>
    <property type="project" value="GO_Central"/>
</dbReference>
<dbReference type="Gene3D" id="3.30.1330.40">
    <property type="entry name" value="RutC-like"/>
    <property type="match status" value="1"/>
</dbReference>
<feature type="region of interest" description="Disordered" evidence="2">
    <location>
        <begin position="1"/>
        <end position="82"/>
    </location>
</feature>
<proteinExistence type="inferred from homology"/>
<protein>
    <submittedName>
        <fullName evidence="3">Uncharacterized protein</fullName>
    </submittedName>
</protein>
<dbReference type="GeneID" id="7451227"/>
<feature type="compositionally biased region" description="Low complexity" evidence="2">
    <location>
        <begin position="1"/>
        <end position="19"/>
    </location>
</feature>
<comment type="similarity">
    <text evidence="1">Belongs to the RutC family.</text>
</comment>
<dbReference type="PaxDb" id="35128-Thaps24830"/>
<accession>B8CCC3</accession>
<dbReference type="Proteomes" id="UP000001449">
    <property type="component" value="Chromosome 14"/>
</dbReference>
<feature type="compositionally biased region" description="Low complexity" evidence="2">
    <location>
        <begin position="255"/>
        <end position="264"/>
    </location>
</feature>
<dbReference type="Pfam" id="PF01042">
    <property type="entry name" value="Ribonuc_L-PSP"/>
    <property type="match status" value="1"/>
</dbReference>
<feature type="compositionally biased region" description="Polar residues" evidence="2">
    <location>
        <begin position="265"/>
        <end position="277"/>
    </location>
</feature>
<feature type="region of interest" description="Disordered" evidence="2">
    <location>
        <begin position="255"/>
        <end position="277"/>
    </location>
</feature>
<dbReference type="SUPFAM" id="SSF55298">
    <property type="entry name" value="YjgF-like"/>
    <property type="match status" value="1"/>
</dbReference>
<dbReference type="EMBL" id="CM000649">
    <property type="protein sequence ID" value="EED88745.1"/>
    <property type="molecule type" value="Genomic_DNA"/>
</dbReference>